<dbReference type="GO" id="GO:0005219">
    <property type="term" value="F:ryanodine-sensitive calcium-release channel activity"/>
    <property type="evidence" value="ECO:0007669"/>
    <property type="project" value="TreeGrafter"/>
</dbReference>
<dbReference type="EMBL" id="BMAV01006374">
    <property type="protein sequence ID" value="GFY48291.1"/>
    <property type="molecule type" value="Genomic_DNA"/>
</dbReference>
<name>A0A8X6X8Q5_9ARAC</name>
<dbReference type="SUPFAM" id="SSF49899">
    <property type="entry name" value="Concanavalin A-like lectins/glucanases"/>
    <property type="match status" value="1"/>
</dbReference>
<sequence>MQEVMDRQDCYMVCAGQLHSDVSQGDASSRSSNQGMVVGCHVDTAMGILTFTAEGQPTRYSFKVEPGTKLFPAVFFEATILRSTEKHLTPQCPPRLKVQCLQPYQWARAPNINLKPHALKLSDIRGWSMLCEDPVSMLAVHIPEEDRCIDVLELIEREKLLSFHAHTLALYGALCFQGNHRAAHIICGHVDEKQLQYAIKSEYMSGPLRTAFTDLLIALHLEFHAYARSLTQNEFIVPLGPDLRSMYEEPASAHSLSTMQYSSIRPEMTMSPIALKLFIMEALEDAVCKGNRPNRDPIGGSNENLFV</sequence>
<dbReference type="AlphaFoldDB" id="A0A8X6X8Q5"/>
<dbReference type="PANTHER" id="PTHR46399:SF8">
    <property type="entry name" value="B30.2_SPRY DOMAIN-CONTAINING PROTEIN"/>
    <property type="match status" value="1"/>
</dbReference>
<dbReference type="PANTHER" id="PTHR46399">
    <property type="entry name" value="B30.2/SPRY DOMAIN-CONTAINING PROTEIN"/>
    <property type="match status" value="1"/>
</dbReference>
<dbReference type="InterPro" id="IPR003877">
    <property type="entry name" value="SPRY_dom"/>
</dbReference>
<keyword evidence="4" id="KW-1185">Reference proteome</keyword>
<dbReference type="GO" id="GO:0034704">
    <property type="term" value="C:calcium channel complex"/>
    <property type="evidence" value="ECO:0007669"/>
    <property type="project" value="TreeGrafter"/>
</dbReference>
<dbReference type="GO" id="GO:0014808">
    <property type="term" value="P:release of sequestered calcium ion into cytosol by sarcoplasmic reticulum"/>
    <property type="evidence" value="ECO:0007669"/>
    <property type="project" value="TreeGrafter"/>
</dbReference>
<comment type="caution">
    <text evidence="3">The sequence shown here is derived from an EMBL/GenBank/DDBJ whole genome shotgun (WGS) entry which is preliminary data.</text>
</comment>
<dbReference type="Gene3D" id="2.60.120.920">
    <property type="match status" value="1"/>
</dbReference>
<dbReference type="GO" id="GO:0030018">
    <property type="term" value="C:Z disc"/>
    <property type="evidence" value="ECO:0007669"/>
    <property type="project" value="TreeGrafter"/>
</dbReference>
<evidence type="ECO:0000313" key="3">
    <source>
        <dbReference type="EMBL" id="GFY48291.1"/>
    </source>
</evidence>
<dbReference type="GO" id="GO:0042383">
    <property type="term" value="C:sarcolemma"/>
    <property type="evidence" value="ECO:0007669"/>
    <property type="project" value="TreeGrafter"/>
</dbReference>
<proteinExistence type="predicted"/>
<dbReference type="GO" id="GO:0006941">
    <property type="term" value="P:striated muscle contraction"/>
    <property type="evidence" value="ECO:0007669"/>
    <property type="project" value="TreeGrafter"/>
</dbReference>
<accession>A0A8X6X8Q5</accession>
<feature type="domain" description="Ryanodine receptor junctional solenoid" evidence="2">
    <location>
        <begin position="164"/>
        <end position="307"/>
    </location>
</feature>
<evidence type="ECO:0000259" key="1">
    <source>
        <dbReference type="Pfam" id="PF00622"/>
    </source>
</evidence>
<dbReference type="Proteomes" id="UP000886998">
    <property type="component" value="Unassembled WGS sequence"/>
</dbReference>
<dbReference type="GO" id="GO:0033017">
    <property type="term" value="C:sarcoplasmic reticulum membrane"/>
    <property type="evidence" value="ECO:0007669"/>
    <property type="project" value="TreeGrafter"/>
</dbReference>
<feature type="domain" description="SPRY" evidence="1">
    <location>
        <begin position="11"/>
        <end position="77"/>
    </location>
</feature>
<evidence type="ECO:0000313" key="4">
    <source>
        <dbReference type="Proteomes" id="UP000886998"/>
    </source>
</evidence>
<dbReference type="GO" id="GO:0005790">
    <property type="term" value="C:smooth endoplasmic reticulum"/>
    <property type="evidence" value="ECO:0007669"/>
    <property type="project" value="TreeGrafter"/>
</dbReference>
<dbReference type="InterPro" id="IPR013320">
    <property type="entry name" value="ConA-like_dom_sf"/>
</dbReference>
<dbReference type="InterPro" id="IPR048581">
    <property type="entry name" value="RYDR_Jsol"/>
</dbReference>
<organism evidence="3 4">
    <name type="scientific">Trichonephila inaurata madagascariensis</name>
    <dbReference type="NCBI Taxonomy" id="2747483"/>
    <lineage>
        <taxon>Eukaryota</taxon>
        <taxon>Metazoa</taxon>
        <taxon>Ecdysozoa</taxon>
        <taxon>Arthropoda</taxon>
        <taxon>Chelicerata</taxon>
        <taxon>Arachnida</taxon>
        <taxon>Araneae</taxon>
        <taxon>Araneomorphae</taxon>
        <taxon>Entelegynae</taxon>
        <taxon>Araneoidea</taxon>
        <taxon>Nephilidae</taxon>
        <taxon>Trichonephila</taxon>
        <taxon>Trichonephila inaurata</taxon>
    </lineage>
</organism>
<evidence type="ECO:0000259" key="2">
    <source>
        <dbReference type="Pfam" id="PF21119"/>
    </source>
</evidence>
<keyword evidence="3" id="KW-0675">Receptor</keyword>
<reference evidence="3" key="1">
    <citation type="submission" date="2020-08" db="EMBL/GenBank/DDBJ databases">
        <title>Multicomponent nature underlies the extraordinary mechanical properties of spider dragline silk.</title>
        <authorList>
            <person name="Kono N."/>
            <person name="Nakamura H."/>
            <person name="Mori M."/>
            <person name="Yoshida Y."/>
            <person name="Ohtoshi R."/>
            <person name="Malay A.D."/>
            <person name="Moran D.A.P."/>
            <person name="Tomita M."/>
            <person name="Numata K."/>
            <person name="Arakawa K."/>
        </authorList>
    </citation>
    <scope>NUCLEOTIDE SEQUENCE</scope>
</reference>
<gene>
    <name evidence="3" type="primary">RyR</name>
    <name evidence="3" type="ORF">TNIN_423161</name>
</gene>
<dbReference type="OrthoDB" id="7472886at2759"/>
<dbReference type="Pfam" id="PF21119">
    <property type="entry name" value="RYDR_Jsol"/>
    <property type="match status" value="1"/>
</dbReference>
<protein>
    <submittedName>
        <fullName evidence="3">Ryanodine receptor</fullName>
    </submittedName>
</protein>
<dbReference type="InterPro" id="IPR015925">
    <property type="entry name" value="Ryanodine_IP3_receptor"/>
</dbReference>
<dbReference type="InterPro" id="IPR043136">
    <property type="entry name" value="B30.2/SPRY_sf"/>
</dbReference>
<dbReference type="Pfam" id="PF00622">
    <property type="entry name" value="SPRY"/>
    <property type="match status" value="1"/>
</dbReference>